<dbReference type="PANTHER" id="PTHR13348">
    <property type="entry name" value="RIBONUCLEASE P SUBUNIT P29"/>
    <property type="match status" value="1"/>
</dbReference>
<dbReference type="Gene3D" id="2.30.30.210">
    <property type="entry name" value="Ribonuclease P/MRP, subunit p29"/>
    <property type="match status" value="1"/>
</dbReference>
<dbReference type="PANTHER" id="PTHR13348:SF0">
    <property type="entry name" value="RIBONUCLEASE P PROTEIN SUBUNIT P29"/>
    <property type="match status" value="1"/>
</dbReference>
<keyword evidence="7" id="KW-0540">Nuclease</keyword>
<dbReference type="InterPro" id="IPR016848">
    <property type="entry name" value="RNase_P/MRP_Rpp29-subunit"/>
</dbReference>
<dbReference type="EMBL" id="JAVRJZ010000004">
    <property type="protein sequence ID" value="KAK2723830.1"/>
    <property type="molecule type" value="Genomic_DNA"/>
</dbReference>
<dbReference type="InterPro" id="IPR002730">
    <property type="entry name" value="Rpp29/RNP1"/>
</dbReference>
<keyword evidence="8" id="KW-0255">Endonuclease</keyword>
<evidence type="ECO:0000256" key="10">
    <source>
        <dbReference type="ARBA" id="ARBA00046486"/>
    </source>
</evidence>
<dbReference type="Pfam" id="PF01868">
    <property type="entry name" value="RNase_P-MRP_p29"/>
    <property type="match status" value="1"/>
</dbReference>
<keyword evidence="12" id="KW-1185">Reference proteome</keyword>
<evidence type="ECO:0000256" key="6">
    <source>
        <dbReference type="ARBA" id="ARBA00022694"/>
    </source>
</evidence>
<proteinExistence type="inferred from homology"/>
<evidence type="ECO:0000256" key="5">
    <source>
        <dbReference type="ARBA" id="ARBA00022490"/>
    </source>
</evidence>
<evidence type="ECO:0000256" key="8">
    <source>
        <dbReference type="ARBA" id="ARBA00022759"/>
    </source>
</evidence>
<accession>A0AA88I8I9</accession>
<evidence type="ECO:0000313" key="11">
    <source>
        <dbReference type="EMBL" id="KAK2723830.1"/>
    </source>
</evidence>
<evidence type="ECO:0000256" key="7">
    <source>
        <dbReference type="ARBA" id="ARBA00022722"/>
    </source>
</evidence>
<dbReference type="SUPFAM" id="SSF101744">
    <property type="entry name" value="Rof/RNase P subunit-like"/>
    <property type="match status" value="1"/>
</dbReference>
<comment type="caution">
    <text evidence="11">The sequence shown here is derived from an EMBL/GenBank/DDBJ whole genome shotgun (WGS) entry which is preliminary data.</text>
</comment>
<dbReference type="GO" id="GO:0004519">
    <property type="term" value="F:endonuclease activity"/>
    <property type="evidence" value="ECO:0007669"/>
    <property type="project" value="UniProtKB-KW"/>
</dbReference>
<dbReference type="GO" id="GO:0030677">
    <property type="term" value="C:ribonuclease P complex"/>
    <property type="evidence" value="ECO:0007669"/>
    <property type="project" value="InterPro"/>
</dbReference>
<evidence type="ECO:0000256" key="1">
    <source>
        <dbReference type="ARBA" id="ARBA00002435"/>
    </source>
</evidence>
<dbReference type="SMART" id="SM00538">
    <property type="entry name" value="POP4"/>
    <property type="match status" value="1"/>
</dbReference>
<evidence type="ECO:0000256" key="4">
    <source>
        <dbReference type="ARBA" id="ARBA00016225"/>
    </source>
</evidence>
<evidence type="ECO:0000313" key="12">
    <source>
        <dbReference type="Proteomes" id="UP001187531"/>
    </source>
</evidence>
<name>A0AA88I8I9_ARTSF</name>
<dbReference type="InterPro" id="IPR023534">
    <property type="entry name" value="Rof/RNase_P-like"/>
</dbReference>
<evidence type="ECO:0000256" key="2">
    <source>
        <dbReference type="ARBA" id="ARBA00004123"/>
    </source>
</evidence>
<comment type="function">
    <text evidence="1">Component of ribonuclease P, a ribonucleoprotein complex that generates mature tRNA molecules by cleaving their 5'-ends.</text>
</comment>
<comment type="similarity">
    <text evidence="3">Belongs to the eukaryotic/archaeal RNase P protein component 1 family.</text>
</comment>
<reference evidence="11" key="1">
    <citation type="submission" date="2023-07" db="EMBL/GenBank/DDBJ databases">
        <title>Chromosome-level genome assembly of Artemia franciscana.</title>
        <authorList>
            <person name="Jo E."/>
        </authorList>
    </citation>
    <scope>NUCLEOTIDE SEQUENCE</scope>
    <source>
        <tissue evidence="11">Whole body</tissue>
    </source>
</reference>
<sequence length="227" mass="26121">MDPTRKLPVPLRTRPIEYLVNTNDKNEVLKKVKEFLAPRIPQPSGLDNYYDFNVILSVNDKSKTLTTQKKKKKKLTSRKKREIGLHKLPKTGAITYKKATEMHSIWCCYFKDLLGIEEDVKELPVSRREKIYEVLPLADFQGCLLTVCEARNSSLLGQTGIVILETRNTIQIVSKDNQIRILPKMYTNFRFTFLGLEVTLFGRNMTTKPGARANLRKVKQGKTISVY</sequence>
<dbReference type="GO" id="GO:0016787">
    <property type="term" value="F:hydrolase activity"/>
    <property type="evidence" value="ECO:0007669"/>
    <property type="project" value="UniProtKB-KW"/>
</dbReference>
<evidence type="ECO:0000256" key="3">
    <source>
        <dbReference type="ARBA" id="ARBA00006181"/>
    </source>
</evidence>
<dbReference type="InterPro" id="IPR023538">
    <property type="entry name" value="RNP1"/>
</dbReference>
<dbReference type="InterPro" id="IPR036980">
    <property type="entry name" value="RNase_P/MRP_Rpp29_sf"/>
</dbReference>
<comment type="subcellular location">
    <subcellularLocation>
        <location evidence="2">Nucleus</location>
    </subcellularLocation>
</comment>
<dbReference type="GO" id="GO:0005634">
    <property type="term" value="C:nucleus"/>
    <property type="evidence" value="ECO:0007669"/>
    <property type="project" value="UniProtKB-SubCell"/>
</dbReference>
<comment type="subunit">
    <text evidence="10">Component of nuclear RNase P and RNase MRP ribonucleoproteins. RNase P consists of a catalytic RNA moiety and 10 different protein chains; POP1, POP4, POP5, POP7, RPP14, RPP21, RPP25, RPP30, RPP38 and RPP40. Within the RNase P complex, POP1, POP7 and RPP25 form the 'finger' subcomplex, POP5, RPP14, RPP40 and homodimeric RPP30 form the 'palm' subcomplex, and RPP21, POP4 and RPP38 form the 'wrist' subcomplex. All subunits of the RNase P complex interact with the catalytic RNA. Several subunits of RNase P are also part of the RNase MRP complex. RNase MRP consists of a catalytic RNA moiety and about 8 protein subunits; POP1, POP7, RPP25, RPP30, RPP38, RPP40 and possibly also POP4 and POP5.</text>
</comment>
<dbReference type="AlphaFoldDB" id="A0AA88I8I9"/>
<dbReference type="GO" id="GO:0033204">
    <property type="term" value="F:ribonuclease P RNA binding"/>
    <property type="evidence" value="ECO:0007669"/>
    <property type="project" value="InterPro"/>
</dbReference>
<dbReference type="HAMAP" id="MF_00754">
    <property type="entry name" value="RNase_P_1"/>
    <property type="match status" value="1"/>
</dbReference>
<organism evidence="11 12">
    <name type="scientific">Artemia franciscana</name>
    <name type="common">Brine shrimp</name>
    <name type="synonym">Artemia sanfranciscana</name>
    <dbReference type="NCBI Taxonomy" id="6661"/>
    <lineage>
        <taxon>Eukaryota</taxon>
        <taxon>Metazoa</taxon>
        <taxon>Ecdysozoa</taxon>
        <taxon>Arthropoda</taxon>
        <taxon>Crustacea</taxon>
        <taxon>Branchiopoda</taxon>
        <taxon>Anostraca</taxon>
        <taxon>Artemiidae</taxon>
        <taxon>Artemia</taxon>
    </lineage>
</organism>
<keyword evidence="9" id="KW-0378">Hydrolase</keyword>
<keyword evidence="5" id="KW-0963">Cytoplasm</keyword>
<gene>
    <name evidence="11" type="ORF">QYM36_002247</name>
</gene>
<dbReference type="Proteomes" id="UP001187531">
    <property type="component" value="Unassembled WGS sequence"/>
</dbReference>
<evidence type="ECO:0000256" key="9">
    <source>
        <dbReference type="ARBA" id="ARBA00022801"/>
    </source>
</evidence>
<dbReference type="GO" id="GO:0006364">
    <property type="term" value="P:rRNA processing"/>
    <property type="evidence" value="ECO:0007669"/>
    <property type="project" value="TreeGrafter"/>
</dbReference>
<dbReference type="GO" id="GO:0001682">
    <property type="term" value="P:tRNA 5'-leader removal"/>
    <property type="evidence" value="ECO:0007669"/>
    <property type="project" value="InterPro"/>
</dbReference>
<keyword evidence="6" id="KW-0819">tRNA processing</keyword>
<protein>
    <recommendedName>
        <fullName evidence="4">Ribonuclease P protein subunit p29</fullName>
    </recommendedName>
</protein>
<dbReference type="GO" id="GO:0000172">
    <property type="term" value="C:ribonuclease MRP complex"/>
    <property type="evidence" value="ECO:0007669"/>
    <property type="project" value="InterPro"/>
</dbReference>